<dbReference type="Proteomes" id="UP000292082">
    <property type="component" value="Unassembled WGS sequence"/>
</dbReference>
<gene>
    <name evidence="1" type="ORF">BD310DRAFT_931365</name>
</gene>
<name>A0A4Q9PQA4_9APHY</name>
<sequence length="115" mass="13057">MGITGIMPRLDFFCRNRQMYRAPRCAARFLEQLQRTPQTLRSSAFLSLRRQVYLVPLVYLACESFSWSTSISDDDSVSMPHGPTKKVAAHLANLKRTDLCARANNASEIQMQSLC</sequence>
<evidence type="ECO:0000313" key="2">
    <source>
        <dbReference type="Proteomes" id="UP000292082"/>
    </source>
</evidence>
<protein>
    <submittedName>
        <fullName evidence="1">Uncharacterized protein</fullName>
    </submittedName>
</protein>
<organism evidence="1 2">
    <name type="scientific">Dichomitus squalens</name>
    <dbReference type="NCBI Taxonomy" id="114155"/>
    <lineage>
        <taxon>Eukaryota</taxon>
        <taxon>Fungi</taxon>
        <taxon>Dikarya</taxon>
        <taxon>Basidiomycota</taxon>
        <taxon>Agaricomycotina</taxon>
        <taxon>Agaricomycetes</taxon>
        <taxon>Polyporales</taxon>
        <taxon>Polyporaceae</taxon>
        <taxon>Dichomitus</taxon>
    </lineage>
</organism>
<proteinExistence type="predicted"/>
<accession>A0A4Q9PQA4</accession>
<dbReference type="EMBL" id="ML145150">
    <property type="protein sequence ID" value="TBU56527.1"/>
    <property type="molecule type" value="Genomic_DNA"/>
</dbReference>
<keyword evidence="2" id="KW-1185">Reference proteome</keyword>
<dbReference type="AlphaFoldDB" id="A0A4Q9PQA4"/>
<reference evidence="1 2" key="1">
    <citation type="submission" date="2019-01" db="EMBL/GenBank/DDBJ databases">
        <title>Draft genome sequences of three monokaryotic isolates of the white-rot basidiomycete fungus Dichomitus squalens.</title>
        <authorList>
            <consortium name="DOE Joint Genome Institute"/>
            <person name="Lopez S.C."/>
            <person name="Andreopoulos B."/>
            <person name="Pangilinan J."/>
            <person name="Lipzen A."/>
            <person name="Riley R."/>
            <person name="Ahrendt S."/>
            <person name="Ng V."/>
            <person name="Barry K."/>
            <person name="Daum C."/>
            <person name="Grigoriev I.V."/>
            <person name="Hilden K.S."/>
            <person name="Makela M.R."/>
            <person name="de Vries R.P."/>
        </authorList>
    </citation>
    <scope>NUCLEOTIDE SEQUENCE [LARGE SCALE GENOMIC DNA]</scope>
    <source>
        <strain evidence="1 2">CBS 464.89</strain>
    </source>
</reference>
<evidence type="ECO:0000313" key="1">
    <source>
        <dbReference type="EMBL" id="TBU56527.1"/>
    </source>
</evidence>